<feature type="domain" description="Terpene synthase metal-binding" evidence="6">
    <location>
        <begin position="236"/>
        <end position="354"/>
    </location>
</feature>
<organism evidence="7">
    <name type="scientific">Sesamum angustifolium</name>
    <dbReference type="NCBI Taxonomy" id="2727405"/>
    <lineage>
        <taxon>Eukaryota</taxon>
        <taxon>Viridiplantae</taxon>
        <taxon>Streptophyta</taxon>
        <taxon>Embryophyta</taxon>
        <taxon>Tracheophyta</taxon>
        <taxon>Spermatophyta</taxon>
        <taxon>Magnoliopsida</taxon>
        <taxon>eudicotyledons</taxon>
        <taxon>Gunneridae</taxon>
        <taxon>Pentapetalae</taxon>
        <taxon>asterids</taxon>
        <taxon>lamiids</taxon>
        <taxon>Lamiales</taxon>
        <taxon>Pedaliaceae</taxon>
        <taxon>Sesamum</taxon>
    </lineage>
</organism>
<keyword evidence="4" id="KW-0456">Lyase</keyword>
<dbReference type="PANTHER" id="PTHR31225:SF221">
    <property type="entry name" value="(-)-GERMACRENE D SYNTHASE"/>
    <property type="match status" value="1"/>
</dbReference>
<dbReference type="InterPro" id="IPR008930">
    <property type="entry name" value="Terpenoid_cyclase/PrenylTrfase"/>
</dbReference>
<reference evidence="7" key="2">
    <citation type="journal article" date="2024" name="Plant">
        <title>Genomic evolution and insights into agronomic trait innovations of Sesamum species.</title>
        <authorList>
            <person name="Miao H."/>
            <person name="Wang L."/>
            <person name="Qu L."/>
            <person name="Liu H."/>
            <person name="Sun Y."/>
            <person name="Le M."/>
            <person name="Wang Q."/>
            <person name="Wei S."/>
            <person name="Zheng Y."/>
            <person name="Lin W."/>
            <person name="Duan Y."/>
            <person name="Cao H."/>
            <person name="Xiong S."/>
            <person name="Wang X."/>
            <person name="Wei L."/>
            <person name="Li C."/>
            <person name="Ma Q."/>
            <person name="Ju M."/>
            <person name="Zhao R."/>
            <person name="Li G."/>
            <person name="Mu C."/>
            <person name="Tian Q."/>
            <person name="Mei H."/>
            <person name="Zhang T."/>
            <person name="Gao T."/>
            <person name="Zhang H."/>
        </authorList>
    </citation>
    <scope>NUCLEOTIDE SEQUENCE</scope>
    <source>
        <strain evidence="7">G01</strain>
    </source>
</reference>
<name>A0AAW2PFK1_9LAMI</name>
<dbReference type="FunFam" id="1.50.10.130:FF:000001">
    <property type="entry name" value="Isoprene synthase, chloroplastic"/>
    <property type="match status" value="1"/>
</dbReference>
<dbReference type="AlphaFoldDB" id="A0AAW2PFK1"/>
<evidence type="ECO:0000256" key="3">
    <source>
        <dbReference type="ARBA" id="ARBA00022723"/>
    </source>
</evidence>
<dbReference type="EMBL" id="JACGWK010000005">
    <property type="protein sequence ID" value="KAL0353574.1"/>
    <property type="molecule type" value="Genomic_DNA"/>
</dbReference>
<evidence type="ECO:0000256" key="1">
    <source>
        <dbReference type="ARBA" id="ARBA00001946"/>
    </source>
</evidence>
<dbReference type="InterPro" id="IPR008949">
    <property type="entry name" value="Isoprenoid_synthase_dom_sf"/>
</dbReference>
<sequence length="412" mass="47367">MKKVLARVPDHSSHKLELIDSIQRLGVSYHFEEEIEKSLQCMHDTYLGCSSKNNDLRTVALRFRLLRQQGYRVSCDVFDKFIDGEGNFKESLTKDVEGMLELYEAAHFGVHGEDVLDKALHFSSSRLESLAPHMASSLSALVNEALKFPIRKNLTRLGARKFISVYQEDESHKEILLNFAKLDFNIVQKIHQKELSDLTRWWKDLDFKNKLPFVRDRMVECYFWALGVYFEPQYQMQKLIEYYFEEAKWLYNTHIPTLQEYMKVAIVSAGYMMLESTSLVGMGNLVTEEDCRWISGGAVIVEASSIIARLMDDMAGHGLEAKMSAVGCYMSQNGASREEAFEEFQKQVSKAWKDINEECLRPTAVSEPIIVRILNATRVIHLLYQGDEDGYTNTNTMIENLIKSVLIQPLPI</sequence>
<proteinExistence type="predicted"/>
<dbReference type="Gene3D" id="1.10.600.10">
    <property type="entry name" value="Farnesyl Diphosphate Synthase"/>
    <property type="match status" value="2"/>
</dbReference>
<gene>
    <name evidence="7" type="ORF">Sangu_0938700</name>
</gene>
<dbReference type="Gene3D" id="1.50.10.130">
    <property type="entry name" value="Terpene synthase, N-terminal domain"/>
    <property type="match status" value="1"/>
</dbReference>
<comment type="pathway">
    <text evidence="2">Secondary metabolite biosynthesis; terpenoid biosynthesis.</text>
</comment>
<dbReference type="GO" id="GO:0016102">
    <property type="term" value="P:diterpenoid biosynthetic process"/>
    <property type="evidence" value="ECO:0007669"/>
    <property type="project" value="InterPro"/>
</dbReference>
<dbReference type="InterPro" id="IPR001906">
    <property type="entry name" value="Terpene_synth_N"/>
</dbReference>
<dbReference type="PANTHER" id="PTHR31225">
    <property type="entry name" value="OS04G0344100 PROTEIN-RELATED"/>
    <property type="match status" value="1"/>
</dbReference>
<dbReference type="CDD" id="cd00684">
    <property type="entry name" value="Terpene_cyclase_plant_C1"/>
    <property type="match status" value="1"/>
</dbReference>
<keyword evidence="3" id="KW-0479">Metal-binding</keyword>
<accession>A0AAW2PFK1</accession>
<dbReference type="Pfam" id="PF03936">
    <property type="entry name" value="Terpene_synth_C"/>
    <property type="match status" value="1"/>
</dbReference>
<feature type="domain" description="Terpene synthase N-terminal" evidence="5">
    <location>
        <begin position="6"/>
        <end position="146"/>
    </location>
</feature>
<comment type="cofactor">
    <cofactor evidence="1">
        <name>Mg(2+)</name>
        <dbReference type="ChEBI" id="CHEBI:18420"/>
    </cofactor>
</comment>
<dbReference type="InterPro" id="IPR036965">
    <property type="entry name" value="Terpene_synth_N_sf"/>
</dbReference>
<dbReference type="InterPro" id="IPR005630">
    <property type="entry name" value="Terpene_synthase_metal-bd"/>
</dbReference>
<dbReference type="InterPro" id="IPR044814">
    <property type="entry name" value="Terpene_cyclase_plant_C1"/>
</dbReference>
<evidence type="ECO:0000256" key="2">
    <source>
        <dbReference type="ARBA" id="ARBA00004721"/>
    </source>
</evidence>
<dbReference type="GO" id="GO:0000287">
    <property type="term" value="F:magnesium ion binding"/>
    <property type="evidence" value="ECO:0007669"/>
    <property type="project" value="InterPro"/>
</dbReference>
<evidence type="ECO:0000313" key="7">
    <source>
        <dbReference type="EMBL" id="KAL0353574.1"/>
    </source>
</evidence>
<reference evidence="7" key="1">
    <citation type="submission" date="2020-06" db="EMBL/GenBank/DDBJ databases">
        <authorList>
            <person name="Li T."/>
            <person name="Hu X."/>
            <person name="Zhang T."/>
            <person name="Song X."/>
            <person name="Zhang H."/>
            <person name="Dai N."/>
            <person name="Sheng W."/>
            <person name="Hou X."/>
            <person name="Wei L."/>
        </authorList>
    </citation>
    <scope>NUCLEOTIDE SEQUENCE</scope>
    <source>
        <strain evidence="7">G01</strain>
        <tissue evidence="7">Leaf</tissue>
    </source>
</reference>
<protein>
    <submittedName>
        <fullName evidence="7">Beta-caryophyllene synthase</fullName>
    </submittedName>
</protein>
<evidence type="ECO:0000256" key="4">
    <source>
        <dbReference type="ARBA" id="ARBA00023239"/>
    </source>
</evidence>
<evidence type="ECO:0000259" key="6">
    <source>
        <dbReference type="Pfam" id="PF03936"/>
    </source>
</evidence>
<dbReference type="Pfam" id="PF01397">
    <property type="entry name" value="Terpene_synth"/>
    <property type="match status" value="1"/>
</dbReference>
<dbReference type="GO" id="GO:0010333">
    <property type="term" value="F:terpene synthase activity"/>
    <property type="evidence" value="ECO:0007669"/>
    <property type="project" value="InterPro"/>
</dbReference>
<comment type="caution">
    <text evidence="7">The sequence shown here is derived from an EMBL/GenBank/DDBJ whole genome shotgun (WGS) entry which is preliminary data.</text>
</comment>
<dbReference type="SUPFAM" id="SSF48576">
    <property type="entry name" value="Terpenoid synthases"/>
    <property type="match status" value="1"/>
</dbReference>
<dbReference type="InterPro" id="IPR050148">
    <property type="entry name" value="Terpene_synthase-like"/>
</dbReference>
<dbReference type="SUPFAM" id="SSF48239">
    <property type="entry name" value="Terpenoid cyclases/Protein prenyltransferases"/>
    <property type="match status" value="1"/>
</dbReference>
<evidence type="ECO:0000259" key="5">
    <source>
        <dbReference type="Pfam" id="PF01397"/>
    </source>
</evidence>